<proteinExistence type="predicted"/>
<dbReference type="GeneID" id="19120469"/>
<dbReference type="KEGG" id="bor:COCMIDRAFT_23620"/>
<organism evidence="1 2">
    <name type="scientific">Bipolaris oryzae ATCC 44560</name>
    <dbReference type="NCBI Taxonomy" id="930090"/>
    <lineage>
        <taxon>Eukaryota</taxon>
        <taxon>Fungi</taxon>
        <taxon>Dikarya</taxon>
        <taxon>Ascomycota</taxon>
        <taxon>Pezizomycotina</taxon>
        <taxon>Dothideomycetes</taxon>
        <taxon>Pleosporomycetidae</taxon>
        <taxon>Pleosporales</taxon>
        <taxon>Pleosporineae</taxon>
        <taxon>Pleosporaceae</taxon>
        <taxon>Bipolaris</taxon>
    </lineage>
</organism>
<evidence type="ECO:0000313" key="2">
    <source>
        <dbReference type="Proteomes" id="UP000054032"/>
    </source>
</evidence>
<accession>W6ZFG3</accession>
<dbReference type="HOGENOM" id="CLU_2249624_0_0_1"/>
<dbReference type="Proteomes" id="UP000054032">
    <property type="component" value="Unassembled WGS sequence"/>
</dbReference>
<evidence type="ECO:0000313" key="1">
    <source>
        <dbReference type="EMBL" id="EUC48648.1"/>
    </source>
</evidence>
<gene>
    <name evidence="1" type="ORF">COCMIDRAFT_23620</name>
</gene>
<dbReference type="AlphaFoldDB" id="W6ZFG3"/>
<dbReference type="EMBL" id="KI963939">
    <property type="protein sequence ID" value="EUC48648.1"/>
    <property type="molecule type" value="Genomic_DNA"/>
</dbReference>
<keyword evidence="2" id="KW-1185">Reference proteome</keyword>
<protein>
    <submittedName>
        <fullName evidence="1">Uncharacterized protein</fullName>
    </submittedName>
</protein>
<name>W6ZFG3_COCMI</name>
<sequence length="104" mass="11183">MPQSLGSVTARLDDFARSGGHAEHGDWERWEMGRGAVGCWLWWRTCSVMVKGTRAVCRWGCAGNAIAKVVRVVKPQTRPAAGYVALTEGVGQGGHGGVKKAYPE</sequence>
<reference evidence="1 2" key="1">
    <citation type="journal article" date="2013" name="PLoS Genet.">
        <title>Comparative genome structure, secondary metabolite, and effector coding capacity across Cochliobolus pathogens.</title>
        <authorList>
            <person name="Condon B.J."/>
            <person name="Leng Y."/>
            <person name="Wu D."/>
            <person name="Bushley K.E."/>
            <person name="Ohm R.A."/>
            <person name="Otillar R."/>
            <person name="Martin J."/>
            <person name="Schackwitz W."/>
            <person name="Grimwood J."/>
            <person name="MohdZainudin N."/>
            <person name="Xue C."/>
            <person name="Wang R."/>
            <person name="Manning V.A."/>
            <person name="Dhillon B."/>
            <person name="Tu Z.J."/>
            <person name="Steffenson B.J."/>
            <person name="Salamov A."/>
            <person name="Sun H."/>
            <person name="Lowry S."/>
            <person name="LaButti K."/>
            <person name="Han J."/>
            <person name="Copeland A."/>
            <person name="Lindquist E."/>
            <person name="Barry K."/>
            <person name="Schmutz J."/>
            <person name="Baker S.E."/>
            <person name="Ciuffetti L.M."/>
            <person name="Grigoriev I.V."/>
            <person name="Zhong S."/>
            <person name="Turgeon B.G."/>
        </authorList>
    </citation>
    <scope>NUCLEOTIDE SEQUENCE [LARGE SCALE GENOMIC DNA]</scope>
    <source>
        <strain evidence="1 2">ATCC 44560</strain>
    </source>
</reference>
<dbReference type="RefSeq" id="XP_007684818.1">
    <property type="nucleotide sequence ID" value="XM_007686628.1"/>
</dbReference>